<dbReference type="Pfam" id="PF02571">
    <property type="entry name" value="CbiJ"/>
    <property type="match status" value="1"/>
</dbReference>
<organism evidence="4 5">
    <name type="scientific">Sneathiella chinensis</name>
    <dbReference type="NCBI Taxonomy" id="349750"/>
    <lineage>
        <taxon>Bacteria</taxon>
        <taxon>Pseudomonadati</taxon>
        <taxon>Pseudomonadota</taxon>
        <taxon>Alphaproteobacteria</taxon>
        <taxon>Sneathiellales</taxon>
        <taxon>Sneathiellaceae</taxon>
        <taxon>Sneathiella</taxon>
    </lineage>
</organism>
<dbReference type="EMBL" id="BSNF01000006">
    <property type="protein sequence ID" value="GLQ06166.1"/>
    <property type="molecule type" value="Genomic_DNA"/>
</dbReference>
<evidence type="ECO:0000313" key="4">
    <source>
        <dbReference type="EMBL" id="GLQ06166.1"/>
    </source>
</evidence>
<gene>
    <name evidence="4" type="ORF">GCM10007924_13870</name>
</gene>
<dbReference type="PANTHER" id="PTHR36925:SF1">
    <property type="entry name" value="COBALT-PRECORRIN-6A REDUCTASE"/>
    <property type="match status" value="1"/>
</dbReference>
<sequence length="241" mass="26168">MLLGGTGEAVALNRWLGDRPSVDLVTSLAGRTRLPPTLQGQVISGGFRARGGLDAFLKEQAIDLVVDATHPFAAAMTRQAVQSCDRLGVAYVRYSRPPWDAVPGDRWIEARDMADAAARMDGYKRIFLSVGRQEVGAFAALPGRYFLVRSVEPVAFRPGNSVVREIRGKGPFHREDELALLRDHRIDLVVSKNSGGAATYAKIEAARRAGVPVMVISRPALPASREIFNMDDLAPILASFS</sequence>
<comment type="pathway">
    <text evidence="1">Cofactor biosynthesis; adenosylcobalamin biosynthesis.</text>
</comment>
<dbReference type="InterPro" id="IPR003723">
    <property type="entry name" value="Precorrin-6x_reduct"/>
</dbReference>
<keyword evidence="3" id="KW-0560">Oxidoreductase</keyword>
<comment type="caution">
    <text evidence="4">The sequence shown here is derived from an EMBL/GenBank/DDBJ whole genome shotgun (WGS) entry which is preliminary data.</text>
</comment>
<proteinExistence type="predicted"/>
<evidence type="ECO:0000313" key="5">
    <source>
        <dbReference type="Proteomes" id="UP001161409"/>
    </source>
</evidence>
<dbReference type="PANTHER" id="PTHR36925">
    <property type="entry name" value="COBALT-PRECORRIN-6A REDUCTASE"/>
    <property type="match status" value="1"/>
</dbReference>
<dbReference type="NCBIfam" id="TIGR00715">
    <property type="entry name" value="precor6x_red"/>
    <property type="match status" value="1"/>
</dbReference>
<keyword evidence="5" id="KW-1185">Reference proteome</keyword>
<reference evidence="4" key="2">
    <citation type="submission" date="2023-01" db="EMBL/GenBank/DDBJ databases">
        <title>Draft genome sequence of Sneathiella chinensis strain NBRC 103408.</title>
        <authorList>
            <person name="Sun Q."/>
            <person name="Mori K."/>
        </authorList>
    </citation>
    <scope>NUCLEOTIDE SEQUENCE</scope>
    <source>
        <strain evidence="4">NBRC 103408</strain>
    </source>
</reference>
<dbReference type="Proteomes" id="UP001161409">
    <property type="component" value="Unassembled WGS sequence"/>
</dbReference>
<evidence type="ECO:0000256" key="1">
    <source>
        <dbReference type="ARBA" id="ARBA00004953"/>
    </source>
</evidence>
<protein>
    <submittedName>
        <fullName evidence="4">Precorrin-6A reductase</fullName>
    </submittedName>
</protein>
<reference evidence="4" key="1">
    <citation type="journal article" date="2014" name="Int. J. Syst. Evol. Microbiol.">
        <title>Complete genome of a new Firmicutes species belonging to the dominant human colonic microbiota ('Ruminococcus bicirculans') reveals two chromosomes and a selective capacity to utilize plant glucans.</title>
        <authorList>
            <consortium name="NISC Comparative Sequencing Program"/>
            <person name="Wegmann U."/>
            <person name="Louis P."/>
            <person name="Goesmann A."/>
            <person name="Henrissat B."/>
            <person name="Duncan S.H."/>
            <person name="Flint H.J."/>
        </authorList>
    </citation>
    <scope>NUCLEOTIDE SEQUENCE</scope>
    <source>
        <strain evidence="4">NBRC 103408</strain>
    </source>
</reference>
<accession>A0ABQ5U378</accession>
<dbReference type="NCBIfam" id="NF005968">
    <property type="entry name" value="PRK08057.1-2"/>
    <property type="match status" value="1"/>
</dbReference>
<keyword evidence="2" id="KW-0169">Cobalamin biosynthesis</keyword>
<dbReference type="PROSITE" id="PS51014">
    <property type="entry name" value="COBK_CBIJ"/>
    <property type="match status" value="1"/>
</dbReference>
<evidence type="ECO:0000256" key="3">
    <source>
        <dbReference type="ARBA" id="ARBA00023002"/>
    </source>
</evidence>
<evidence type="ECO:0000256" key="2">
    <source>
        <dbReference type="ARBA" id="ARBA00022573"/>
    </source>
</evidence>
<name>A0ABQ5U378_9PROT</name>